<dbReference type="Proteomes" id="UP000271087">
    <property type="component" value="Unassembled WGS sequence"/>
</dbReference>
<dbReference type="EMBL" id="UYRW01001497">
    <property type="protein sequence ID" value="VDK77999.1"/>
    <property type="molecule type" value="Genomic_DNA"/>
</dbReference>
<evidence type="ECO:0000313" key="3">
    <source>
        <dbReference type="Proteomes" id="UP000271087"/>
    </source>
</evidence>
<dbReference type="WBParaSite" id="nOo.2.0.1.t05538-RA">
    <property type="protein sequence ID" value="nOo.2.0.1.t05538-RA"/>
    <property type="gene ID" value="nOo.2.0.1.g05538"/>
</dbReference>
<dbReference type="GO" id="GO:0005737">
    <property type="term" value="C:cytoplasm"/>
    <property type="evidence" value="ECO:0007669"/>
    <property type="project" value="InterPro"/>
</dbReference>
<gene>
    <name evidence="2" type="ORF">NOO_LOCUS5538</name>
</gene>
<dbReference type="Pfam" id="PF03114">
    <property type="entry name" value="BAR"/>
    <property type="match status" value="1"/>
</dbReference>
<dbReference type="OrthoDB" id="5818617at2759"/>
<evidence type="ECO:0000313" key="4">
    <source>
        <dbReference type="WBParaSite" id="nOo.2.0.1.t05538-RA"/>
    </source>
</evidence>
<sequence>MELLPPMRDVADELMSCSDAVSRRFQLKDETGTASEKLAIQIKLLTPKVAEHEEYANFLKTQSEMYDTIGNMQRIMYTEMQDKVTNHLKTWVVSDYGRIRNSIEVLKEKRWQMDMAEVEAEKSDPKDEKAITAKSFKLEQCRKNYETQLALADLRKIPTIQIDQAICLKHFNELLFDYHKQMEEVLKKFGAEKV</sequence>
<dbReference type="InterPro" id="IPR027267">
    <property type="entry name" value="AH/BAR_dom_sf"/>
</dbReference>
<protein>
    <submittedName>
        <fullName evidence="4">BAR domain-containing protein</fullName>
    </submittedName>
</protein>
<dbReference type="Gene3D" id="1.20.1270.60">
    <property type="entry name" value="Arfaptin homology (AH) domain/BAR domain"/>
    <property type="match status" value="1"/>
</dbReference>
<reference evidence="4" key="1">
    <citation type="submission" date="2016-06" db="UniProtKB">
        <authorList>
            <consortium name="WormBaseParasite"/>
        </authorList>
    </citation>
    <scope>IDENTIFICATION</scope>
</reference>
<dbReference type="InterPro" id="IPR004148">
    <property type="entry name" value="BAR_dom"/>
</dbReference>
<evidence type="ECO:0000313" key="2">
    <source>
        <dbReference type="EMBL" id="VDK77999.1"/>
    </source>
</evidence>
<feature type="domain" description="BAR" evidence="1">
    <location>
        <begin position="33"/>
        <end position="188"/>
    </location>
</feature>
<reference evidence="2 3" key="2">
    <citation type="submission" date="2018-08" db="EMBL/GenBank/DDBJ databases">
        <authorList>
            <person name="Laetsch R D."/>
            <person name="Stevens L."/>
            <person name="Kumar S."/>
            <person name="Blaxter L. M."/>
        </authorList>
    </citation>
    <scope>NUCLEOTIDE SEQUENCE [LARGE SCALE GENOMIC DNA]</scope>
</reference>
<organism evidence="4">
    <name type="scientific">Onchocerca ochengi</name>
    <name type="common">Filarial nematode worm</name>
    <dbReference type="NCBI Taxonomy" id="42157"/>
    <lineage>
        <taxon>Eukaryota</taxon>
        <taxon>Metazoa</taxon>
        <taxon>Ecdysozoa</taxon>
        <taxon>Nematoda</taxon>
        <taxon>Chromadorea</taxon>
        <taxon>Rhabditida</taxon>
        <taxon>Spirurina</taxon>
        <taxon>Spiruromorpha</taxon>
        <taxon>Filarioidea</taxon>
        <taxon>Onchocercidae</taxon>
        <taxon>Onchocerca</taxon>
    </lineage>
</organism>
<proteinExistence type="predicted"/>
<accession>A0A182EBV0</accession>
<dbReference type="SUPFAM" id="SSF103657">
    <property type="entry name" value="BAR/IMD domain-like"/>
    <property type="match status" value="1"/>
</dbReference>
<keyword evidence="3" id="KW-1185">Reference proteome</keyword>
<dbReference type="AlphaFoldDB" id="A0A182EBV0"/>
<evidence type="ECO:0000259" key="1">
    <source>
        <dbReference type="Pfam" id="PF03114"/>
    </source>
</evidence>
<name>A0A182EBV0_ONCOC</name>